<accession>A0A3N4PWA1</accession>
<keyword evidence="7" id="KW-0436">Ligase</keyword>
<evidence type="ECO:0000256" key="5">
    <source>
        <dbReference type="SAM" id="Phobius"/>
    </source>
</evidence>
<feature type="transmembrane region" description="Helical" evidence="5">
    <location>
        <begin position="7"/>
        <end position="28"/>
    </location>
</feature>
<keyword evidence="3 5" id="KW-1133">Transmembrane helix</keyword>
<dbReference type="AlphaFoldDB" id="A0A3N4PWA1"/>
<dbReference type="Proteomes" id="UP000278351">
    <property type="component" value="Unassembled WGS sequence"/>
</dbReference>
<dbReference type="InterPro" id="IPR007016">
    <property type="entry name" value="O-antigen_ligase-rel_domated"/>
</dbReference>
<evidence type="ECO:0000256" key="1">
    <source>
        <dbReference type="ARBA" id="ARBA00004141"/>
    </source>
</evidence>
<evidence type="ECO:0000259" key="6">
    <source>
        <dbReference type="Pfam" id="PF04932"/>
    </source>
</evidence>
<sequence length="482" mass="53341">MQLSKKNILPVLIFSLLALLIPALTWVGSMELKYSFMVLGGIMGAATCVVCLTNYRLGYYIVITVCFTIRLLERMAGAEFPVGVIQDVLLGCTLLGSIFSRRRDELVKVPLLRDPLIIVFTIYGAYLLLQFLNPNAITTGGTRLFTRVYLRNMILVLLSIKMINSMQDLRTFFKYWITMCTLAAVYACIQEWVGLLPFERRYISLYPDKFKTVVLLTGTRVFSFLSDPAVLGIILACCTAIIAPLLTASAKTISAGKKLLLFVALVLQILALGYSGTRTGYVMVPMGLLIFFLANLHNRNTIIGAMVFGLAFLAILFGPFHSNPTIVRVRTAFVGSNSDESLNVRDVNRHRIQPYIYQHPIGGGLMTAGVEGEKYNPGHVLAGFPPDSGYLRTALEQGWIGLILTCLYLYMMLCYAVKNYFRAREQIDKLLLIGVAGALFAGVVGQYAQETTGLFESAIMVYAFAGISIKTKYLLSTNTKAT</sequence>
<feature type="transmembrane region" description="Helical" evidence="5">
    <location>
        <begin position="398"/>
        <end position="418"/>
    </location>
</feature>
<dbReference type="InterPro" id="IPR051533">
    <property type="entry name" value="WaaL-like"/>
</dbReference>
<evidence type="ECO:0000313" key="8">
    <source>
        <dbReference type="Proteomes" id="UP000278351"/>
    </source>
</evidence>
<feature type="transmembrane region" description="Helical" evidence="5">
    <location>
        <begin position="454"/>
        <end position="475"/>
    </location>
</feature>
<dbReference type="EMBL" id="RPDH01000002">
    <property type="protein sequence ID" value="RPE08367.1"/>
    <property type="molecule type" value="Genomic_DNA"/>
</dbReference>
<keyword evidence="4 5" id="KW-0472">Membrane</keyword>
<keyword evidence="2 5" id="KW-0812">Transmembrane</keyword>
<dbReference type="RefSeq" id="WP_123847370.1">
    <property type="nucleotide sequence ID" value="NZ_RPDH01000002.1"/>
</dbReference>
<comment type="subcellular location">
    <subcellularLocation>
        <location evidence="1">Membrane</location>
        <topology evidence="1">Multi-pass membrane protein</topology>
    </subcellularLocation>
</comment>
<proteinExistence type="predicted"/>
<feature type="transmembrane region" description="Helical" evidence="5">
    <location>
        <begin position="175"/>
        <end position="195"/>
    </location>
</feature>
<comment type="caution">
    <text evidence="7">The sequence shown here is derived from an EMBL/GenBank/DDBJ whole genome shotgun (WGS) entry which is preliminary data.</text>
</comment>
<reference evidence="7 8" key="1">
    <citation type="submission" date="2018-11" db="EMBL/GenBank/DDBJ databases">
        <title>Chitinophaga lutea sp.nov., isolate from arsenic contaminated soil.</title>
        <authorList>
            <person name="Zong Y."/>
        </authorList>
    </citation>
    <scope>NUCLEOTIDE SEQUENCE [LARGE SCALE GENOMIC DNA]</scope>
    <source>
        <strain evidence="7 8">ZY74</strain>
    </source>
</reference>
<dbReference type="PANTHER" id="PTHR37422">
    <property type="entry name" value="TEICHURONIC ACID BIOSYNTHESIS PROTEIN TUAE"/>
    <property type="match status" value="1"/>
</dbReference>
<feature type="transmembrane region" description="Helical" evidence="5">
    <location>
        <begin position="259"/>
        <end position="274"/>
    </location>
</feature>
<feature type="transmembrane region" description="Helical" evidence="5">
    <location>
        <begin position="303"/>
        <end position="320"/>
    </location>
</feature>
<evidence type="ECO:0000313" key="7">
    <source>
        <dbReference type="EMBL" id="RPE08367.1"/>
    </source>
</evidence>
<feature type="transmembrane region" description="Helical" evidence="5">
    <location>
        <begin position="280"/>
        <end position="296"/>
    </location>
</feature>
<dbReference type="PANTHER" id="PTHR37422:SF13">
    <property type="entry name" value="LIPOPOLYSACCHARIDE BIOSYNTHESIS PROTEIN PA4999-RELATED"/>
    <property type="match status" value="1"/>
</dbReference>
<name>A0A3N4PWA1_9BACT</name>
<feature type="transmembrane region" description="Helical" evidence="5">
    <location>
        <begin position="430"/>
        <end position="448"/>
    </location>
</feature>
<dbReference type="OrthoDB" id="783093at2"/>
<gene>
    <name evidence="7" type="ORF">EGT74_15050</name>
</gene>
<protein>
    <submittedName>
        <fullName evidence="7">O-antigen ligase domain-containing protein</fullName>
    </submittedName>
</protein>
<organism evidence="7 8">
    <name type="scientific">Chitinophaga lutea</name>
    <dbReference type="NCBI Taxonomy" id="2488634"/>
    <lineage>
        <taxon>Bacteria</taxon>
        <taxon>Pseudomonadati</taxon>
        <taxon>Bacteroidota</taxon>
        <taxon>Chitinophagia</taxon>
        <taxon>Chitinophagales</taxon>
        <taxon>Chitinophagaceae</taxon>
        <taxon>Chitinophaga</taxon>
    </lineage>
</organism>
<dbReference type="GO" id="GO:0016874">
    <property type="term" value="F:ligase activity"/>
    <property type="evidence" value="ECO:0007669"/>
    <property type="project" value="UniProtKB-KW"/>
</dbReference>
<evidence type="ECO:0000256" key="2">
    <source>
        <dbReference type="ARBA" id="ARBA00022692"/>
    </source>
</evidence>
<evidence type="ECO:0000256" key="4">
    <source>
        <dbReference type="ARBA" id="ARBA00023136"/>
    </source>
</evidence>
<feature type="domain" description="O-antigen ligase-related" evidence="6">
    <location>
        <begin position="264"/>
        <end position="405"/>
    </location>
</feature>
<feature type="transmembrane region" description="Helical" evidence="5">
    <location>
        <begin position="229"/>
        <end position="247"/>
    </location>
</feature>
<feature type="transmembrane region" description="Helical" evidence="5">
    <location>
        <begin position="34"/>
        <end position="52"/>
    </location>
</feature>
<feature type="transmembrane region" description="Helical" evidence="5">
    <location>
        <begin position="78"/>
        <end position="99"/>
    </location>
</feature>
<evidence type="ECO:0000256" key="3">
    <source>
        <dbReference type="ARBA" id="ARBA00022989"/>
    </source>
</evidence>
<feature type="transmembrane region" description="Helical" evidence="5">
    <location>
        <begin position="111"/>
        <end position="132"/>
    </location>
</feature>
<dbReference type="Pfam" id="PF04932">
    <property type="entry name" value="Wzy_C"/>
    <property type="match status" value="1"/>
</dbReference>
<keyword evidence="8" id="KW-1185">Reference proteome</keyword>
<dbReference type="GO" id="GO:0016020">
    <property type="term" value="C:membrane"/>
    <property type="evidence" value="ECO:0007669"/>
    <property type="project" value="UniProtKB-SubCell"/>
</dbReference>